<comment type="caution">
    <text evidence="2">The sequence shown here is derived from an EMBL/GenBank/DDBJ whole genome shotgun (WGS) entry which is preliminary data.</text>
</comment>
<organism evidence="2 3">
    <name type="scientific">Carya illinoinensis</name>
    <name type="common">Pecan</name>
    <dbReference type="NCBI Taxonomy" id="32201"/>
    <lineage>
        <taxon>Eukaryota</taxon>
        <taxon>Viridiplantae</taxon>
        <taxon>Streptophyta</taxon>
        <taxon>Embryophyta</taxon>
        <taxon>Tracheophyta</taxon>
        <taxon>Spermatophyta</taxon>
        <taxon>Magnoliopsida</taxon>
        <taxon>eudicotyledons</taxon>
        <taxon>Gunneridae</taxon>
        <taxon>Pentapetalae</taxon>
        <taxon>rosids</taxon>
        <taxon>fabids</taxon>
        <taxon>Fagales</taxon>
        <taxon>Juglandaceae</taxon>
        <taxon>Carya</taxon>
    </lineage>
</organism>
<dbReference type="Proteomes" id="UP000811609">
    <property type="component" value="Chromosome 8"/>
</dbReference>
<feature type="compositionally biased region" description="Basic and acidic residues" evidence="1">
    <location>
        <begin position="211"/>
        <end position="223"/>
    </location>
</feature>
<reference evidence="2" key="1">
    <citation type="submission" date="2020-12" db="EMBL/GenBank/DDBJ databases">
        <title>WGS assembly of Carya illinoinensis cv. Pawnee.</title>
        <authorList>
            <person name="Platts A."/>
            <person name="Shu S."/>
            <person name="Wright S."/>
            <person name="Barry K."/>
            <person name="Edger P."/>
            <person name="Pires J.C."/>
            <person name="Schmutz J."/>
        </authorList>
    </citation>
    <scope>NUCLEOTIDE SEQUENCE</scope>
    <source>
        <tissue evidence="2">Leaf</tissue>
    </source>
</reference>
<feature type="region of interest" description="Disordered" evidence="1">
    <location>
        <begin position="387"/>
        <end position="429"/>
    </location>
</feature>
<accession>A0A8T1PHX0</accession>
<proteinExistence type="predicted"/>
<feature type="region of interest" description="Disordered" evidence="1">
    <location>
        <begin position="119"/>
        <end position="233"/>
    </location>
</feature>
<evidence type="ECO:0000313" key="3">
    <source>
        <dbReference type="Proteomes" id="UP000811609"/>
    </source>
</evidence>
<evidence type="ECO:0000256" key="1">
    <source>
        <dbReference type="SAM" id="MobiDB-lite"/>
    </source>
</evidence>
<dbReference type="EMBL" id="CM031816">
    <property type="protein sequence ID" value="KAG6644046.1"/>
    <property type="molecule type" value="Genomic_DNA"/>
</dbReference>
<keyword evidence="3" id="KW-1185">Reference proteome</keyword>
<sequence length="429" mass="47338">MPILSVSSFIRNESRKGGVQSSDKKRAMPRLSTGLILAYFQALNMLKQSPSRNQRSKSFKVKHAIQVCLLLAICIWLLYQVKHSHERKKASEENSRKVSEKFLGGHEIIKLGRKDLHPQVEKTDLETERKELEQVIEESKPEEIDDGRGGGDDEMVGRDFERVDEAESEEVDDLIDGEDREREGGSEELDDEGNGNQIEDGSFLEDDAQIEEERNTQEAREENYQGDDASNAVVQNTRSIGTEFESGRLRTVKGQEVEDADKIEVEQVNETNSTLEVEVNIEDSGPEVSNDRKVGSVAFGDAIHIQVGSVSEVANSESGSTREANIETKVHNDSTLMLTETPGSWNGTQRFHESTRVMDIASNATNREIAVSIGSGTVVPKGAANLDASAVSRESSASKTTKERDRTGEIKTGAGSASLRNENVDSRII</sequence>
<dbReference type="PANTHER" id="PTHR33700:SF25">
    <property type="entry name" value="TRANSMEMBRANE PROTEIN"/>
    <property type="match status" value="1"/>
</dbReference>
<name>A0A8T1PHX0_CARIL</name>
<gene>
    <name evidence="2" type="ORF">CIPAW_08G028200</name>
</gene>
<dbReference type="PANTHER" id="PTHR33700">
    <property type="entry name" value="MYB-LIKE PROTEIN X"/>
    <property type="match status" value="1"/>
</dbReference>
<protein>
    <submittedName>
        <fullName evidence="2">Uncharacterized protein</fullName>
    </submittedName>
</protein>
<dbReference type="AlphaFoldDB" id="A0A8T1PHX0"/>
<evidence type="ECO:0000313" key="2">
    <source>
        <dbReference type="EMBL" id="KAG6644046.1"/>
    </source>
</evidence>
<feature type="compositionally biased region" description="Basic and acidic residues" evidence="1">
    <location>
        <begin position="400"/>
        <end position="409"/>
    </location>
</feature>
<feature type="compositionally biased region" description="Basic and acidic residues" evidence="1">
    <location>
        <begin position="119"/>
        <end position="165"/>
    </location>
</feature>
<feature type="compositionally biased region" description="Acidic residues" evidence="1">
    <location>
        <begin position="166"/>
        <end position="176"/>
    </location>
</feature>